<evidence type="ECO:0000313" key="2">
    <source>
        <dbReference type="Proteomes" id="UP000784294"/>
    </source>
</evidence>
<keyword evidence="2" id="KW-1185">Reference proteome</keyword>
<evidence type="ECO:0000313" key="1">
    <source>
        <dbReference type="EMBL" id="VEL41012.1"/>
    </source>
</evidence>
<name>A0A448XNJ3_9PLAT</name>
<dbReference type="EMBL" id="CAAALY010267497">
    <property type="protein sequence ID" value="VEL41012.1"/>
    <property type="molecule type" value="Genomic_DNA"/>
</dbReference>
<reference evidence="1" key="1">
    <citation type="submission" date="2018-11" db="EMBL/GenBank/DDBJ databases">
        <authorList>
            <consortium name="Pathogen Informatics"/>
        </authorList>
    </citation>
    <scope>NUCLEOTIDE SEQUENCE</scope>
</reference>
<sequence>MQLWKHSITSPQITLCHFREIHLTHVTTPNGRWLSGRLTREYEVCGTESTTSRRQDNIIAGELEAMLINIMPSVVQPGLGTVEIRRTGEPATFELK</sequence>
<gene>
    <name evidence="1" type="ORF">PXEA_LOCUS34452</name>
</gene>
<proteinExistence type="predicted"/>
<dbReference type="Proteomes" id="UP000784294">
    <property type="component" value="Unassembled WGS sequence"/>
</dbReference>
<accession>A0A448XNJ3</accession>
<organism evidence="1 2">
    <name type="scientific">Protopolystoma xenopodis</name>
    <dbReference type="NCBI Taxonomy" id="117903"/>
    <lineage>
        <taxon>Eukaryota</taxon>
        <taxon>Metazoa</taxon>
        <taxon>Spiralia</taxon>
        <taxon>Lophotrochozoa</taxon>
        <taxon>Platyhelminthes</taxon>
        <taxon>Monogenea</taxon>
        <taxon>Polyopisthocotylea</taxon>
        <taxon>Polystomatidea</taxon>
        <taxon>Polystomatidae</taxon>
        <taxon>Protopolystoma</taxon>
    </lineage>
</organism>
<dbReference type="AlphaFoldDB" id="A0A448XNJ3"/>
<comment type="caution">
    <text evidence="1">The sequence shown here is derived from an EMBL/GenBank/DDBJ whole genome shotgun (WGS) entry which is preliminary data.</text>
</comment>
<protein>
    <submittedName>
        <fullName evidence="1">Uncharacterized protein</fullName>
    </submittedName>
</protein>